<dbReference type="Proteomes" id="UP000230069">
    <property type="component" value="Unassembled WGS sequence"/>
</dbReference>
<organism evidence="2 3">
    <name type="scientific">Aquilegia coerulea</name>
    <name type="common">Rocky mountain columbine</name>
    <dbReference type="NCBI Taxonomy" id="218851"/>
    <lineage>
        <taxon>Eukaryota</taxon>
        <taxon>Viridiplantae</taxon>
        <taxon>Streptophyta</taxon>
        <taxon>Embryophyta</taxon>
        <taxon>Tracheophyta</taxon>
        <taxon>Spermatophyta</taxon>
        <taxon>Magnoliopsida</taxon>
        <taxon>Ranunculales</taxon>
        <taxon>Ranunculaceae</taxon>
        <taxon>Thalictroideae</taxon>
        <taxon>Aquilegia</taxon>
    </lineage>
</organism>
<dbReference type="InParanoid" id="A0A2G5C6A2"/>
<evidence type="ECO:0000313" key="2">
    <source>
        <dbReference type="EMBL" id="PIA26796.1"/>
    </source>
</evidence>
<protein>
    <submittedName>
        <fullName evidence="2">Uncharacterized protein</fullName>
    </submittedName>
</protein>
<keyword evidence="1" id="KW-0812">Transmembrane</keyword>
<sequence>MPYTRVFICFSRDDTDYFKPFLGNNLCMVWWSCYYSLTSIVVGDVLALMVSSIWPISVPFDRLAILFCFMQVYVSAY</sequence>
<feature type="transmembrane region" description="Helical" evidence="1">
    <location>
        <begin position="60"/>
        <end position="76"/>
    </location>
</feature>
<gene>
    <name evidence="2" type="ORF">AQUCO_08800005v1</name>
</gene>
<keyword evidence="1" id="KW-0472">Membrane</keyword>
<dbReference type="EMBL" id="KZ305105">
    <property type="protein sequence ID" value="PIA26796.1"/>
    <property type="molecule type" value="Genomic_DNA"/>
</dbReference>
<keyword evidence="3" id="KW-1185">Reference proteome</keyword>
<reference evidence="2 3" key="1">
    <citation type="submission" date="2017-09" db="EMBL/GenBank/DDBJ databases">
        <title>WGS assembly of Aquilegia coerulea Goldsmith.</title>
        <authorList>
            <person name="Hodges S."/>
            <person name="Kramer E."/>
            <person name="Nordborg M."/>
            <person name="Tomkins J."/>
            <person name="Borevitz J."/>
            <person name="Derieg N."/>
            <person name="Yan J."/>
            <person name="Mihaltcheva S."/>
            <person name="Hayes R.D."/>
            <person name="Rokhsar D."/>
        </authorList>
    </citation>
    <scope>NUCLEOTIDE SEQUENCE [LARGE SCALE GENOMIC DNA]</scope>
    <source>
        <strain evidence="3">cv. Goldsmith</strain>
    </source>
</reference>
<evidence type="ECO:0000256" key="1">
    <source>
        <dbReference type="SAM" id="Phobius"/>
    </source>
</evidence>
<name>A0A2G5C6A2_AQUCA</name>
<feature type="transmembrane region" description="Helical" evidence="1">
    <location>
        <begin position="28"/>
        <end position="48"/>
    </location>
</feature>
<evidence type="ECO:0000313" key="3">
    <source>
        <dbReference type="Proteomes" id="UP000230069"/>
    </source>
</evidence>
<dbReference type="AlphaFoldDB" id="A0A2G5C6A2"/>
<proteinExistence type="predicted"/>
<keyword evidence="1" id="KW-1133">Transmembrane helix</keyword>
<accession>A0A2G5C6A2</accession>